<evidence type="ECO:0000256" key="2">
    <source>
        <dbReference type="ARBA" id="ARBA00010145"/>
    </source>
</evidence>
<feature type="transmembrane region" description="Helical" evidence="8">
    <location>
        <begin position="265"/>
        <end position="287"/>
    </location>
</feature>
<dbReference type="OrthoDB" id="3238001at2"/>
<keyword evidence="5 8" id="KW-0812">Transmembrane</keyword>
<comment type="caution">
    <text evidence="9">The sequence shown here is derived from an EMBL/GenBank/DDBJ whole genome shotgun (WGS) entry which is preliminary data.</text>
</comment>
<keyword evidence="10" id="KW-1185">Reference proteome</keyword>
<feature type="transmembrane region" description="Helical" evidence="8">
    <location>
        <begin position="60"/>
        <end position="86"/>
    </location>
</feature>
<feature type="transmembrane region" description="Helical" evidence="8">
    <location>
        <begin position="233"/>
        <end position="253"/>
    </location>
</feature>
<evidence type="ECO:0000313" key="10">
    <source>
        <dbReference type="Proteomes" id="UP000068382"/>
    </source>
</evidence>
<accession>A0A132C1S6</accession>
<evidence type="ECO:0000313" key="9">
    <source>
        <dbReference type="EMBL" id="KUP94524.1"/>
    </source>
</evidence>
<comment type="subcellular location">
    <subcellularLocation>
        <location evidence="1">Cell membrane</location>
        <topology evidence="1">Multi-pass membrane protein</topology>
    </subcellularLocation>
</comment>
<gene>
    <name evidence="9" type="ORF">TRIHO_04500</name>
</gene>
<dbReference type="GO" id="GO:0055085">
    <property type="term" value="P:transmembrane transport"/>
    <property type="evidence" value="ECO:0007669"/>
    <property type="project" value="InterPro"/>
</dbReference>
<dbReference type="Gene3D" id="1.20.1530.20">
    <property type="match status" value="1"/>
</dbReference>
<dbReference type="Pfam" id="PF03547">
    <property type="entry name" value="Mem_trans"/>
    <property type="match status" value="2"/>
</dbReference>
<feature type="transmembrane region" description="Helical" evidence="8">
    <location>
        <begin position="118"/>
        <end position="139"/>
    </location>
</feature>
<dbReference type="RefSeq" id="WP_068240041.1">
    <property type="nucleotide sequence ID" value="NZ_LPUY01000012.1"/>
</dbReference>
<dbReference type="PANTHER" id="PTHR36838:SF1">
    <property type="entry name" value="SLR1864 PROTEIN"/>
    <property type="match status" value="1"/>
</dbReference>
<evidence type="ECO:0000256" key="7">
    <source>
        <dbReference type="ARBA" id="ARBA00023136"/>
    </source>
</evidence>
<dbReference type="AlphaFoldDB" id="A0A132C1S6"/>
<name>A0A132C1S6_9RHOB</name>
<feature type="transmembrane region" description="Helical" evidence="8">
    <location>
        <begin position="29"/>
        <end position="48"/>
    </location>
</feature>
<keyword evidence="6 8" id="KW-1133">Transmembrane helix</keyword>
<sequence length="294" mass="30454">MLPILGPIGILVLIGYAMGRYSSGLDTRTLSTVVVMVAAPALIFSSLTSMQIAPQAVATISGAAALCLVISAALAALVLTLTGGSLRSFLPVLMMPNSGNMGLPLVMLAFGDTGKELAAAYFVVVALAQHSIGMSIYAGSFRVGVLLRQPLIYSVLLVVLVLATGIEVPAVVANTAEMTGGMMIPAMLLLLGTSLARLRVADLRSAVFLAVGRLGIGVVSAFCVIWSLDLEGLPAGVVFLMATMPTAIVIHVFSERFGRDPERVVGVVVVSTLLTFACLPGLTWIALRMAALPT</sequence>
<proteinExistence type="inferred from homology"/>
<dbReference type="EMBL" id="LPUY01000012">
    <property type="protein sequence ID" value="KUP94524.1"/>
    <property type="molecule type" value="Genomic_DNA"/>
</dbReference>
<feature type="transmembrane region" description="Helical" evidence="8">
    <location>
        <begin position="151"/>
        <end position="172"/>
    </location>
</feature>
<keyword evidence="4" id="KW-1003">Cell membrane</keyword>
<evidence type="ECO:0000256" key="6">
    <source>
        <dbReference type="ARBA" id="ARBA00022989"/>
    </source>
</evidence>
<reference evidence="9 10" key="1">
    <citation type="submission" date="2015-12" db="EMBL/GenBank/DDBJ databases">
        <title>Genome sequence of the marine Rhodobacteraceae strain O3.65, Candidatus Tritonibacter horizontis.</title>
        <authorList>
            <person name="Poehlein A."/>
            <person name="Giebel H.A."/>
            <person name="Voget S."/>
            <person name="Brinkhoff T."/>
        </authorList>
    </citation>
    <scope>NUCLEOTIDE SEQUENCE [LARGE SCALE GENOMIC DNA]</scope>
    <source>
        <strain evidence="9 10">O3.65</strain>
    </source>
</reference>
<dbReference type="InterPro" id="IPR004776">
    <property type="entry name" value="Mem_transp_PIN-like"/>
</dbReference>
<evidence type="ECO:0000256" key="5">
    <source>
        <dbReference type="ARBA" id="ARBA00022692"/>
    </source>
</evidence>
<dbReference type="PANTHER" id="PTHR36838">
    <property type="entry name" value="AUXIN EFFLUX CARRIER FAMILY PROTEIN"/>
    <property type="match status" value="1"/>
</dbReference>
<evidence type="ECO:0000256" key="3">
    <source>
        <dbReference type="ARBA" id="ARBA00022448"/>
    </source>
</evidence>
<feature type="transmembrane region" description="Helical" evidence="8">
    <location>
        <begin position="178"/>
        <end position="198"/>
    </location>
</feature>
<comment type="similarity">
    <text evidence="2">Belongs to the auxin efflux carrier (TC 2.A.69) family.</text>
</comment>
<protein>
    <submittedName>
        <fullName evidence="9">Membrane transport protein</fullName>
    </submittedName>
</protein>
<keyword evidence="7 8" id="KW-0472">Membrane</keyword>
<organism evidence="9 10">
    <name type="scientific">Tritonibacter horizontis</name>
    <dbReference type="NCBI Taxonomy" id="1768241"/>
    <lineage>
        <taxon>Bacteria</taxon>
        <taxon>Pseudomonadati</taxon>
        <taxon>Pseudomonadota</taxon>
        <taxon>Alphaproteobacteria</taxon>
        <taxon>Rhodobacterales</taxon>
        <taxon>Paracoccaceae</taxon>
        <taxon>Tritonibacter</taxon>
    </lineage>
</organism>
<dbReference type="Proteomes" id="UP000068382">
    <property type="component" value="Unassembled WGS sequence"/>
</dbReference>
<keyword evidence="3" id="KW-0813">Transport</keyword>
<feature type="transmembrane region" description="Helical" evidence="8">
    <location>
        <begin position="205"/>
        <end position="227"/>
    </location>
</feature>
<evidence type="ECO:0000256" key="8">
    <source>
        <dbReference type="SAM" id="Phobius"/>
    </source>
</evidence>
<dbReference type="GO" id="GO:0005886">
    <property type="term" value="C:plasma membrane"/>
    <property type="evidence" value="ECO:0007669"/>
    <property type="project" value="UniProtKB-SubCell"/>
</dbReference>
<evidence type="ECO:0000256" key="1">
    <source>
        <dbReference type="ARBA" id="ARBA00004651"/>
    </source>
</evidence>
<dbReference type="InterPro" id="IPR038770">
    <property type="entry name" value="Na+/solute_symporter_sf"/>
</dbReference>
<evidence type="ECO:0000256" key="4">
    <source>
        <dbReference type="ARBA" id="ARBA00022475"/>
    </source>
</evidence>